<protein>
    <submittedName>
        <fullName evidence="2">Uncharacterized protein</fullName>
    </submittedName>
</protein>
<gene>
    <name evidence="2" type="ordered locus">MCP_2303</name>
</gene>
<dbReference type="Proteomes" id="UP000001882">
    <property type="component" value="Chromosome"/>
</dbReference>
<dbReference type="KEGG" id="mpd:MCP_2303"/>
<dbReference type="InParanoid" id="D1Z103"/>
<evidence type="ECO:0000256" key="1">
    <source>
        <dbReference type="SAM" id="Phobius"/>
    </source>
</evidence>
<dbReference type="eggNOG" id="arCOG11707">
    <property type="taxonomic scope" value="Archaea"/>
</dbReference>
<dbReference type="STRING" id="304371.MCP_2303"/>
<dbReference type="RefSeq" id="WP_012901049.1">
    <property type="nucleotide sequence ID" value="NC_013665.1"/>
</dbReference>
<reference evidence="2 3" key="2">
    <citation type="journal article" date="2008" name="Int. J. Syst. Evol. Microbiol.">
        <title>Methanocella paludicola gen. nov., sp. nov., a methane-producing archaeon, the first isolate of the lineage 'Rice Cluster I', and proposal of the new archaeal order Methanocellales ord. nov.</title>
        <authorList>
            <person name="Sakai S."/>
            <person name="Imachi H."/>
            <person name="Hanada S."/>
            <person name="Ohashi A."/>
            <person name="Harada H."/>
            <person name="Kamagata Y."/>
        </authorList>
    </citation>
    <scope>NUCLEOTIDE SEQUENCE [LARGE SCALE GENOMIC DNA]</scope>
    <source>
        <strain evidence="3">DSM 17711 / JCM 13418 / NBRC 101707 / SANAE</strain>
    </source>
</reference>
<reference evidence="2 3" key="1">
    <citation type="journal article" date="2007" name="Appl. Environ. Microbiol.">
        <title>Isolation of key methanogens for global methane emission from rice paddy fields: a novel isolate affiliated with the clone cluster rice cluster I.</title>
        <authorList>
            <person name="Sakai S."/>
            <person name="Imachi H."/>
            <person name="Sekiguchi Y."/>
            <person name="Ohashi A."/>
            <person name="Harada H."/>
            <person name="Kamagata Y."/>
        </authorList>
    </citation>
    <scope>NUCLEOTIDE SEQUENCE [LARGE SCALE GENOMIC DNA]</scope>
    <source>
        <strain evidence="3">DSM 17711 / JCM 13418 / NBRC 101707 / SANAE</strain>
    </source>
</reference>
<keyword evidence="1" id="KW-0472">Membrane</keyword>
<dbReference type="EMBL" id="AP011532">
    <property type="protein sequence ID" value="BAI62375.1"/>
    <property type="molecule type" value="Genomic_DNA"/>
</dbReference>
<keyword evidence="1" id="KW-0812">Transmembrane</keyword>
<proteinExistence type="predicted"/>
<dbReference type="GeneID" id="8683176"/>
<accession>D1Z103</accession>
<evidence type="ECO:0000313" key="2">
    <source>
        <dbReference type="EMBL" id="BAI62375.1"/>
    </source>
</evidence>
<organism evidence="2 3">
    <name type="scientific">Methanocella paludicola (strain DSM 17711 / JCM 13418 / NBRC 101707 / SANAE)</name>
    <dbReference type="NCBI Taxonomy" id="304371"/>
    <lineage>
        <taxon>Archaea</taxon>
        <taxon>Methanobacteriati</taxon>
        <taxon>Methanobacteriota</taxon>
        <taxon>Stenosarchaea group</taxon>
        <taxon>Methanomicrobia</taxon>
        <taxon>Methanocellales</taxon>
        <taxon>Methanocellaceae</taxon>
        <taxon>Methanocella</taxon>
    </lineage>
</organism>
<dbReference type="OrthoDB" id="147870at2157"/>
<sequence>MANDNLPAVADAGKPASSGELEMNEWLRKLKDNQDRQREEKIRKFNDMVSKFIVILVAVCIVCFIAIAALAVENNNLYRQNDQLKSAFAQNESALNTQITKLTSENTDLREFIFSNRSFNDVEYTVNMDPELPKVSKITFNNNRVHLLFVDGTSKDVFFIDNNLYVNS</sequence>
<keyword evidence="3" id="KW-1185">Reference proteome</keyword>
<reference evidence="3" key="3">
    <citation type="journal article" date="2011" name="PLoS ONE">
        <title>Genome sequence of a mesophilic hydrogenotrophic methanogen Methanocella paludicola, the first cultivated representative of the order Methanocellales.</title>
        <authorList>
            <person name="Sakai S."/>
            <person name="Takaki Y."/>
            <person name="Shimamura S."/>
            <person name="Sekine M."/>
            <person name="Tajima T."/>
            <person name="Kosugi H."/>
            <person name="Ichikawa N."/>
            <person name="Tasumi E."/>
            <person name="Hiraki A.T."/>
            <person name="Shimizu A."/>
            <person name="Kato Y."/>
            <person name="Nishiko R."/>
            <person name="Mori K."/>
            <person name="Fujita N."/>
            <person name="Imachi H."/>
            <person name="Takai K."/>
        </authorList>
    </citation>
    <scope>NUCLEOTIDE SEQUENCE [LARGE SCALE GENOMIC DNA]</scope>
    <source>
        <strain evidence="3">DSM 17711 / JCM 13418 / NBRC 101707 / SANAE</strain>
    </source>
</reference>
<evidence type="ECO:0000313" key="3">
    <source>
        <dbReference type="Proteomes" id="UP000001882"/>
    </source>
</evidence>
<feature type="transmembrane region" description="Helical" evidence="1">
    <location>
        <begin position="52"/>
        <end position="72"/>
    </location>
</feature>
<dbReference type="AlphaFoldDB" id="D1Z103"/>
<name>D1Z103_METPS</name>
<keyword evidence="1" id="KW-1133">Transmembrane helix</keyword>